<dbReference type="Gene3D" id="1.10.8.350">
    <property type="entry name" value="Bacterial muramidase"/>
    <property type="match status" value="1"/>
</dbReference>
<dbReference type="Pfam" id="PF13406">
    <property type="entry name" value="SLT_2"/>
    <property type="match status" value="1"/>
</dbReference>
<name>A0A1D8KBT4_9GAMM</name>
<evidence type="ECO:0000259" key="3">
    <source>
        <dbReference type="Pfam" id="PF13406"/>
    </source>
</evidence>
<protein>
    <submittedName>
        <fullName evidence="4">Lytic murein transglycosylase B</fullName>
    </submittedName>
</protein>
<feature type="signal peptide" evidence="2">
    <location>
        <begin position="1"/>
        <end position="17"/>
    </location>
</feature>
<dbReference type="InterPro" id="IPR023346">
    <property type="entry name" value="Lysozyme-like_dom_sf"/>
</dbReference>
<dbReference type="GO" id="GO:0008933">
    <property type="term" value="F:peptidoglycan lytic transglycosylase activity"/>
    <property type="evidence" value="ECO:0007669"/>
    <property type="project" value="TreeGrafter"/>
</dbReference>
<dbReference type="FunFam" id="1.10.8.350:FF:000001">
    <property type="entry name" value="Lytic murein transglycosylase B"/>
    <property type="match status" value="1"/>
</dbReference>
<dbReference type="InterPro" id="IPR031304">
    <property type="entry name" value="SLT_2"/>
</dbReference>
<dbReference type="CDD" id="cd13399">
    <property type="entry name" value="Slt35-like"/>
    <property type="match status" value="1"/>
</dbReference>
<keyword evidence="5" id="KW-1185">Reference proteome</keyword>
<dbReference type="NCBIfam" id="TIGR02282">
    <property type="entry name" value="MltB"/>
    <property type="match status" value="1"/>
</dbReference>
<keyword evidence="2" id="KW-0732">Signal</keyword>
<dbReference type="Proteomes" id="UP000095342">
    <property type="component" value="Chromosome"/>
</dbReference>
<evidence type="ECO:0000256" key="1">
    <source>
        <dbReference type="PIRSR" id="PIRSR611757-1"/>
    </source>
</evidence>
<evidence type="ECO:0000313" key="5">
    <source>
        <dbReference type="Proteomes" id="UP000095342"/>
    </source>
</evidence>
<dbReference type="Gene3D" id="1.10.530.10">
    <property type="match status" value="1"/>
</dbReference>
<dbReference type="AlphaFoldDB" id="A0A1D8KBT4"/>
<evidence type="ECO:0000313" key="4">
    <source>
        <dbReference type="EMBL" id="AOV18422.1"/>
    </source>
</evidence>
<feature type="chain" id="PRO_5009109841" evidence="2">
    <location>
        <begin position="18"/>
        <end position="335"/>
    </location>
</feature>
<organism evidence="4 5">
    <name type="scientific">Acidihalobacter aeolianus</name>
    <dbReference type="NCBI Taxonomy" id="2792603"/>
    <lineage>
        <taxon>Bacteria</taxon>
        <taxon>Pseudomonadati</taxon>
        <taxon>Pseudomonadota</taxon>
        <taxon>Gammaproteobacteria</taxon>
        <taxon>Chromatiales</taxon>
        <taxon>Ectothiorhodospiraceae</taxon>
        <taxon>Acidihalobacter</taxon>
    </lineage>
</organism>
<feature type="domain" description="Transglycosylase SLT" evidence="3">
    <location>
        <begin position="25"/>
        <end position="315"/>
    </location>
</feature>
<dbReference type="InterPro" id="IPR011757">
    <property type="entry name" value="Lytic_transglycosylase_MltB"/>
</dbReference>
<gene>
    <name evidence="4" type="ORF">BJI67_04380</name>
</gene>
<accession>A0A1D8KBT4</accession>
<proteinExistence type="predicted"/>
<feature type="active site" evidence="1">
    <location>
        <position position="120"/>
    </location>
</feature>
<sequence length="335" mass="37071">MAALLTLLAVCLPAARAADDTFAHRPQVQAFIQQMVKQDKFDKAYLERLFADAQPLPAVISAMQRPAESLPWYRYRPIFLTEQRIREGVVFWRKHQAALARAQRAYGVPPQVITAIIGVESYYGRHMGTFPVFSTLATLGFDYPPRADFFRQQLAQFLLLARDEGIDPLKPKGSYAGAMGQGQFMPGSYRAYAVDFDGNGGRDLWNDPVDAIGSIGNYLARHGWRADGFVAARARVGGTPKAALDAGVRPSLSSKALAAAGVRPAHALPKDHRYALISLQTRTDPEYWVTGQNFYVITRYNASALYAMAVYQLSEAIRDAYEHAKATEVANRHGS</sequence>
<dbReference type="EMBL" id="CP017448">
    <property type="protein sequence ID" value="AOV18422.1"/>
    <property type="molecule type" value="Genomic_DNA"/>
</dbReference>
<evidence type="ECO:0000256" key="2">
    <source>
        <dbReference type="SAM" id="SignalP"/>
    </source>
</evidence>
<dbReference type="KEGG" id="aaeo:BJI67_04380"/>
<dbReference type="SUPFAM" id="SSF53955">
    <property type="entry name" value="Lysozyme-like"/>
    <property type="match status" value="1"/>
</dbReference>
<dbReference type="GO" id="GO:0009253">
    <property type="term" value="P:peptidoglycan catabolic process"/>
    <property type="evidence" value="ECO:0007669"/>
    <property type="project" value="TreeGrafter"/>
</dbReference>
<dbReference type="PANTHER" id="PTHR30163:SF9">
    <property type="entry name" value="MEMBRANE-BOUND LYTIC MUREIN TRANSGLYCOSYLASE B"/>
    <property type="match status" value="1"/>
</dbReference>
<dbReference type="PANTHER" id="PTHR30163">
    <property type="entry name" value="MEMBRANE-BOUND LYTIC MUREIN TRANSGLYCOSYLASE B"/>
    <property type="match status" value="1"/>
</dbReference>
<reference evidence="4 5" key="1">
    <citation type="submission" date="2016-09" db="EMBL/GenBank/DDBJ databases">
        <title>Acidihalobacter prosperus V6 (DSM14174).</title>
        <authorList>
            <person name="Khaleque H.N."/>
            <person name="Ramsay J.P."/>
            <person name="Murphy R.J.T."/>
            <person name="Kaksonen A.H."/>
            <person name="Boxall N.J."/>
            <person name="Watkin E.L.J."/>
        </authorList>
    </citation>
    <scope>NUCLEOTIDE SEQUENCE [LARGE SCALE GENOMIC DNA]</scope>
    <source>
        <strain evidence="4 5">V6</strain>
    </source>
</reference>
<dbReference type="InterPro" id="IPR043426">
    <property type="entry name" value="MltB-like"/>
</dbReference>